<evidence type="ECO:0000256" key="4">
    <source>
        <dbReference type="ARBA" id="ARBA00024072"/>
    </source>
</evidence>
<evidence type="ECO:0000313" key="21">
    <source>
        <dbReference type="EMBL" id="LAA03491.1"/>
    </source>
</evidence>
<dbReference type="GO" id="GO:0006631">
    <property type="term" value="P:fatty acid metabolic process"/>
    <property type="evidence" value="ECO:0007669"/>
    <property type="project" value="TreeGrafter"/>
</dbReference>
<dbReference type="GO" id="GO:0047044">
    <property type="term" value="F:androstan-3-alpha,17-beta-diol dehydrogenase (NAD+) activity"/>
    <property type="evidence" value="ECO:0007669"/>
    <property type="project" value="UniProtKB-EC"/>
</dbReference>
<dbReference type="PRINTS" id="PR00080">
    <property type="entry name" value="SDRFAMILY"/>
</dbReference>
<dbReference type="InterPro" id="IPR002347">
    <property type="entry name" value="SDR_fam"/>
</dbReference>
<evidence type="ECO:0000256" key="16">
    <source>
        <dbReference type="ARBA" id="ARBA00072938"/>
    </source>
</evidence>
<evidence type="ECO:0000256" key="12">
    <source>
        <dbReference type="ARBA" id="ARBA00051831"/>
    </source>
</evidence>
<dbReference type="EMBL" id="IAAA01018357">
    <property type="protein sequence ID" value="LAA03491.1"/>
    <property type="molecule type" value="mRNA"/>
</dbReference>
<dbReference type="PANTHER" id="PTHR43658">
    <property type="entry name" value="SHORT-CHAIN DEHYDROGENASE/REDUCTASE"/>
    <property type="match status" value="1"/>
</dbReference>
<evidence type="ECO:0000256" key="11">
    <source>
        <dbReference type="ARBA" id="ARBA00051637"/>
    </source>
</evidence>
<comment type="catalytic activity">
    <reaction evidence="10">
        <text>(3S)-3-hydroxybutanoyl-CoA + NAD(+) = acetoacetyl-CoA + NADH + H(+)</text>
        <dbReference type="Rhea" id="RHEA:30799"/>
        <dbReference type="ChEBI" id="CHEBI:15378"/>
        <dbReference type="ChEBI" id="CHEBI:57286"/>
        <dbReference type="ChEBI" id="CHEBI:57316"/>
        <dbReference type="ChEBI" id="CHEBI:57540"/>
        <dbReference type="ChEBI" id="CHEBI:57945"/>
    </reaction>
    <physiologicalReaction direction="left-to-right" evidence="10">
        <dbReference type="Rhea" id="RHEA:30800"/>
    </physiologicalReaction>
    <physiologicalReaction direction="right-to-left" evidence="10">
        <dbReference type="Rhea" id="RHEA:30801"/>
    </physiologicalReaction>
</comment>
<dbReference type="GO" id="GO:0008209">
    <property type="term" value="P:androgen metabolic process"/>
    <property type="evidence" value="ECO:0007669"/>
    <property type="project" value="TreeGrafter"/>
</dbReference>
<dbReference type="Pfam" id="PF00106">
    <property type="entry name" value="adh_short"/>
    <property type="match status" value="1"/>
</dbReference>
<evidence type="ECO:0000256" key="18">
    <source>
        <dbReference type="ARBA" id="ARBA00082293"/>
    </source>
</evidence>
<proteinExistence type="evidence at transcript level"/>
<dbReference type="InterPro" id="IPR036291">
    <property type="entry name" value="NAD(P)-bd_dom_sf"/>
</dbReference>
<dbReference type="OrthoDB" id="1274115at2759"/>
<evidence type="ECO:0000256" key="10">
    <source>
        <dbReference type="ARBA" id="ARBA00051004"/>
    </source>
</evidence>
<evidence type="ECO:0000256" key="6">
    <source>
        <dbReference type="ARBA" id="ARBA00050141"/>
    </source>
</evidence>
<dbReference type="GO" id="GO:0008210">
    <property type="term" value="P:estrogen metabolic process"/>
    <property type="evidence" value="ECO:0007669"/>
    <property type="project" value="TreeGrafter"/>
</dbReference>
<evidence type="ECO:0000256" key="15">
    <source>
        <dbReference type="ARBA" id="ARBA00052668"/>
    </source>
</evidence>
<evidence type="ECO:0000256" key="9">
    <source>
        <dbReference type="ARBA" id="ARBA00050927"/>
    </source>
</evidence>
<evidence type="ECO:0000256" key="1">
    <source>
        <dbReference type="ARBA" id="ARBA00006484"/>
    </source>
</evidence>
<dbReference type="CDD" id="cd05371">
    <property type="entry name" value="HSD10-like_SDR_c"/>
    <property type="match status" value="1"/>
</dbReference>
<evidence type="ECO:0000256" key="2">
    <source>
        <dbReference type="ARBA" id="ARBA00023002"/>
    </source>
</evidence>
<comment type="catalytic activity">
    <reaction evidence="14">
        <text>cortisone + NAD(+) = 17alpha-hydroxypregn-4-en-3,11,20-trione-21-al + NADH + H(+)</text>
        <dbReference type="Rhea" id="RHEA:42016"/>
        <dbReference type="ChEBI" id="CHEBI:15378"/>
        <dbReference type="ChEBI" id="CHEBI:16962"/>
        <dbReference type="ChEBI" id="CHEBI:57540"/>
        <dbReference type="ChEBI" id="CHEBI:57945"/>
        <dbReference type="ChEBI" id="CHEBI:78596"/>
    </reaction>
    <physiologicalReaction direction="left-to-right" evidence="14">
        <dbReference type="Rhea" id="RHEA:42017"/>
    </physiologicalReaction>
</comment>
<evidence type="ECO:0000256" key="20">
    <source>
        <dbReference type="RuleBase" id="RU000363"/>
    </source>
</evidence>
<dbReference type="GO" id="GO:0004303">
    <property type="term" value="F:estradiol 17-beta-dehydrogenase [NAD(P)+] activity"/>
    <property type="evidence" value="ECO:0007669"/>
    <property type="project" value="UniProtKB-EC"/>
</dbReference>
<dbReference type="EC" id="1.1.1.53" evidence="3"/>
<evidence type="ECO:0000256" key="14">
    <source>
        <dbReference type="ARBA" id="ARBA00052417"/>
    </source>
</evidence>
<sequence>MATFRSLKGLVSLVTGGASGLGKATVERLIEQGGKVVLCDLPTSKGDEVAKELGDQCIFSPTDVSSESDIQKSLNVVKDKFEKLDVVVNCAGVSIAFKIFNFLKDRAQKLSDMEKIIEVNVGGTFNVNRLAVEMIAKNTPDADGQRGVIINTSGISAFEGLVGQTSFAASCHAITSMTLPMARDLAPEGIRCNTIAPGYMATALNSTLPPEVVNFIADATPFPKRFGYPEEFAHLVQCIIENSMLNGEVIRLDGGTRFNI</sequence>
<dbReference type="SUPFAM" id="SSF51735">
    <property type="entry name" value="NAD(P)-binding Rossmann-fold domains"/>
    <property type="match status" value="1"/>
</dbReference>
<evidence type="ECO:0000256" key="5">
    <source>
        <dbReference type="ARBA" id="ARBA00049381"/>
    </source>
</evidence>
<evidence type="ECO:0000256" key="7">
    <source>
        <dbReference type="ARBA" id="ARBA00050365"/>
    </source>
</evidence>
<comment type="catalytic activity">
    <reaction evidence="8">
        <text>17beta-hydroxy-5alpha-androstan-3-one + NAD(+) = 5alpha-androstan-3,17-dione + NADH + H(+)</text>
        <dbReference type="Rhea" id="RHEA:41992"/>
        <dbReference type="ChEBI" id="CHEBI:15378"/>
        <dbReference type="ChEBI" id="CHEBI:15994"/>
        <dbReference type="ChEBI" id="CHEBI:16330"/>
        <dbReference type="ChEBI" id="CHEBI:57540"/>
        <dbReference type="ChEBI" id="CHEBI:57945"/>
    </reaction>
    <physiologicalReaction direction="left-to-right" evidence="8">
        <dbReference type="Rhea" id="RHEA:41993"/>
    </physiologicalReaction>
</comment>
<keyword evidence="2" id="KW-0560">Oxidoreductase</keyword>
<comment type="similarity">
    <text evidence="1 20">Belongs to the short-chain dehydrogenases/reductases (SDR) family.</text>
</comment>
<dbReference type="AlphaFoldDB" id="A0A2L2Y5P6"/>
<reference evidence="21" key="1">
    <citation type="journal article" date="2016" name="Mol. Ecol. Resour.">
        <title>Evaluation of the impact of RNA preservation methods of spiders for de novo transcriptome assembly.</title>
        <authorList>
            <person name="Kono N."/>
            <person name="Nakamura H."/>
            <person name="Ito Y."/>
            <person name="Tomita M."/>
            <person name="Arakawa K."/>
        </authorList>
    </citation>
    <scope>NUCLEOTIDE SEQUENCE</scope>
    <source>
        <tissue evidence="21">Whole body</tissue>
    </source>
</reference>
<organism evidence="21">
    <name type="scientific">Parasteatoda tepidariorum</name>
    <name type="common">Common house spider</name>
    <name type="synonym">Achaearanea tepidariorum</name>
    <dbReference type="NCBI Taxonomy" id="114398"/>
    <lineage>
        <taxon>Eukaryota</taxon>
        <taxon>Metazoa</taxon>
        <taxon>Ecdysozoa</taxon>
        <taxon>Arthropoda</taxon>
        <taxon>Chelicerata</taxon>
        <taxon>Arachnida</taxon>
        <taxon>Araneae</taxon>
        <taxon>Araneomorphae</taxon>
        <taxon>Entelegynae</taxon>
        <taxon>Araneoidea</taxon>
        <taxon>Theridiidae</taxon>
        <taxon>Parasteatoda</taxon>
    </lineage>
</organism>
<comment type="catalytic activity">
    <reaction evidence="9">
        <text>cortisol + NAD(+) = 11beta,17alpha-dihydroxypregn-4-ene-3,20,21-trione + NADH + H(+)</text>
        <dbReference type="Rhea" id="RHEA:42012"/>
        <dbReference type="ChEBI" id="CHEBI:15378"/>
        <dbReference type="ChEBI" id="CHEBI:17650"/>
        <dbReference type="ChEBI" id="CHEBI:57540"/>
        <dbReference type="ChEBI" id="CHEBI:57945"/>
        <dbReference type="ChEBI" id="CHEBI:78595"/>
    </reaction>
    <physiologicalReaction direction="left-to-right" evidence="9">
        <dbReference type="Rhea" id="RHEA:42013"/>
    </physiologicalReaction>
</comment>
<evidence type="ECO:0000256" key="19">
    <source>
        <dbReference type="ARBA" id="ARBA00082399"/>
    </source>
</evidence>
<evidence type="ECO:0000256" key="8">
    <source>
        <dbReference type="ARBA" id="ARBA00050435"/>
    </source>
</evidence>
<comment type="catalytic activity">
    <reaction evidence="15">
        <text>11-dehydrocorticosterone + NAD(+) = pregn-4-ene-3,11,20,21-tetraone + NADH + H(+)</text>
        <dbReference type="Rhea" id="RHEA:42020"/>
        <dbReference type="ChEBI" id="CHEBI:15378"/>
        <dbReference type="ChEBI" id="CHEBI:57540"/>
        <dbReference type="ChEBI" id="CHEBI:57945"/>
        <dbReference type="ChEBI" id="CHEBI:78600"/>
        <dbReference type="ChEBI" id="CHEBI:78601"/>
    </reaction>
    <physiologicalReaction direction="left-to-right" evidence="15">
        <dbReference type="Rhea" id="RHEA:42021"/>
    </physiologicalReaction>
</comment>
<comment type="catalytic activity">
    <reaction evidence="7">
        <text>5alpha-androstane-3alpha,17beta-diol + NAD(+) = 17beta-hydroxy-5alpha-androstan-3-one + NADH + H(+)</text>
        <dbReference type="Rhea" id="RHEA:42004"/>
        <dbReference type="ChEBI" id="CHEBI:15378"/>
        <dbReference type="ChEBI" id="CHEBI:16330"/>
        <dbReference type="ChEBI" id="CHEBI:36713"/>
        <dbReference type="ChEBI" id="CHEBI:57540"/>
        <dbReference type="ChEBI" id="CHEBI:57945"/>
        <dbReference type="EC" id="1.1.1.53"/>
    </reaction>
    <physiologicalReaction direction="right-to-left" evidence="7">
        <dbReference type="Rhea" id="RHEA:42006"/>
    </physiologicalReaction>
</comment>
<dbReference type="GO" id="GO:0005739">
    <property type="term" value="C:mitochondrion"/>
    <property type="evidence" value="ECO:0007669"/>
    <property type="project" value="TreeGrafter"/>
</dbReference>
<accession>A0A2L2Y5P6</accession>
<evidence type="ECO:0000256" key="13">
    <source>
        <dbReference type="ARBA" id="ARBA00052095"/>
    </source>
</evidence>
<name>A0A2L2Y5P6_PARTP</name>
<comment type="catalytic activity">
    <reaction evidence="6">
        <text>a (3S)-3-hydroxyacyl-CoA + NAD(+) = a 3-oxoacyl-CoA + NADH + H(+)</text>
        <dbReference type="Rhea" id="RHEA:22432"/>
        <dbReference type="ChEBI" id="CHEBI:15378"/>
        <dbReference type="ChEBI" id="CHEBI:57318"/>
        <dbReference type="ChEBI" id="CHEBI:57540"/>
        <dbReference type="ChEBI" id="CHEBI:57945"/>
        <dbReference type="ChEBI" id="CHEBI:90726"/>
        <dbReference type="EC" id="1.1.1.35"/>
    </reaction>
    <physiologicalReaction direction="left-to-right" evidence="6">
        <dbReference type="Rhea" id="RHEA:22433"/>
    </physiologicalReaction>
    <physiologicalReaction direction="right-to-left" evidence="6">
        <dbReference type="Rhea" id="RHEA:22434"/>
    </physiologicalReaction>
</comment>
<dbReference type="Gene3D" id="3.40.50.720">
    <property type="entry name" value="NAD(P)-binding Rossmann-like Domain"/>
    <property type="match status" value="1"/>
</dbReference>
<evidence type="ECO:0000256" key="3">
    <source>
        <dbReference type="ARBA" id="ARBA00024071"/>
    </source>
</evidence>
<dbReference type="PRINTS" id="PR00081">
    <property type="entry name" value="GDHRDH"/>
</dbReference>
<dbReference type="GO" id="GO:0003857">
    <property type="term" value="F:(3S)-3-hydroxyacyl-CoA dehydrogenase (NAD+) activity"/>
    <property type="evidence" value="ECO:0007669"/>
    <property type="project" value="UniProtKB-EC"/>
</dbReference>
<comment type="catalytic activity">
    <reaction evidence="11">
        <text>3beta,7beta-dihydroxy-5beta-cholan-24-oate + NAD(+) = 3beta-hydroxy-7-oxo-5beta-cholan-24-oate + NADH + H(+)</text>
        <dbReference type="Rhea" id="RHEA:42024"/>
        <dbReference type="ChEBI" id="CHEBI:15378"/>
        <dbReference type="ChEBI" id="CHEBI:57540"/>
        <dbReference type="ChEBI" id="CHEBI:57945"/>
        <dbReference type="ChEBI" id="CHEBI:78602"/>
        <dbReference type="ChEBI" id="CHEBI:78603"/>
    </reaction>
    <physiologicalReaction direction="left-to-right" evidence="11">
        <dbReference type="Rhea" id="RHEA:42025"/>
    </physiologicalReaction>
</comment>
<dbReference type="PANTHER" id="PTHR43658:SF8">
    <property type="entry name" value="17-BETA-HYDROXYSTEROID DEHYDROGENASE 14-RELATED"/>
    <property type="match status" value="1"/>
</dbReference>
<comment type="catalytic activity">
    <reaction evidence="5">
        <text>17beta-estradiol + NAD(+) = estrone + NADH + H(+)</text>
        <dbReference type="Rhea" id="RHEA:24612"/>
        <dbReference type="ChEBI" id="CHEBI:15378"/>
        <dbReference type="ChEBI" id="CHEBI:16469"/>
        <dbReference type="ChEBI" id="CHEBI:17263"/>
        <dbReference type="ChEBI" id="CHEBI:57540"/>
        <dbReference type="ChEBI" id="CHEBI:57945"/>
        <dbReference type="EC" id="1.1.1.62"/>
    </reaction>
    <physiologicalReaction direction="left-to-right" evidence="5">
        <dbReference type="Rhea" id="RHEA:24613"/>
    </physiologicalReaction>
</comment>
<comment type="catalytic activity">
    <reaction evidence="13">
        <text>5alpha-pregnan-20beta-ol-3-one + NAD(+) = 5alpha-pregnane-3,20-dione + NADH + H(+)</text>
        <dbReference type="Rhea" id="RHEA:42008"/>
        <dbReference type="ChEBI" id="CHEBI:15378"/>
        <dbReference type="ChEBI" id="CHEBI:28952"/>
        <dbReference type="ChEBI" id="CHEBI:57540"/>
        <dbReference type="ChEBI" id="CHEBI:57945"/>
        <dbReference type="ChEBI" id="CHEBI:78594"/>
    </reaction>
    <physiologicalReaction direction="left-to-right" evidence="13">
        <dbReference type="Rhea" id="RHEA:42009"/>
    </physiologicalReaction>
</comment>
<comment type="catalytic activity">
    <reaction evidence="12">
        <text>ursodeoxycholate + NAD(+) = 7-oxolithocholate + NADH + H(+)</text>
        <dbReference type="Rhea" id="RHEA:42028"/>
        <dbReference type="ChEBI" id="CHEBI:15378"/>
        <dbReference type="ChEBI" id="CHEBI:57540"/>
        <dbReference type="ChEBI" id="CHEBI:57945"/>
        <dbReference type="ChEBI" id="CHEBI:78604"/>
        <dbReference type="ChEBI" id="CHEBI:78605"/>
    </reaction>
    <physiologicalReaction direction="left-to-right" evidence="12">
        <dbReference type="Rhea" id="RHEA:42029"/>
    </physiologicalReaction>
</comment>
<dbReference type="EC" id="1.1.1.62" evidence="4"/>
<dbReference type="FunFam" id="3.40.50.720:FF:000215">
    <property type="entry name" value="3-hydroxyacyl-CoA dehydrogenase type-2"/>
    <property type="match status" value="1"/>
</dbReference>
<evidence type="ECO:0000256" key="17">
    <source>
        <dbReference type="ARBA" id="ARBA00079624"/>
    </source>
</evidence>
<protein>
    <recommendedName>
        <fullName evidence="16">3-hydroxyacyl-CoA dehydrogenase type-2</fullName>
        <ecNumber evidence="3">1.1.1.53</ecNumber>
        <ecNumber evidence="4">1.1.1.62</ecNumber>
    </recommendedName>
    <alternativeName>
        <fullName evidence="18">3-hydroxyacyl-CoA dehydrogenase type II</fullName>
    </alternativeName>
    <alternativeName>
        <fullName evidence="19">Mitochondrial ribonuclease P protein 2</fullName>
    </alternativeName>
    <alternativeName>
        <fullName evidence="17">Type II HADH</fullName>
    </alternativeName>
</protein>